<dbReference type="PANTHER" id="PTHR21248">
    <property type="entry name" value="CARDIOLIPIN SYNTHASE"/>
    <property type="match status" value="1"/>
</dbReference>
<dbReference type="RefSeq" id="WP_118921578.1">
    <property type="nucleotide sequence ID" value="NZ_QWEG01000009.1"/>
</dbReference>
<dbReference type="GO" id="GO:0032049">
    <property type="term" value="P:cardiolipin biosynthetic process"/>
    <property type="evidence" value="ECO:0007669"/>
    <property type="project" value="UniProtKB-ARBA"/>
</dbReference>
<dbReference type="PROSITE" id="PS50035">
    <property type="entry name" value="PLD"/>
    <property type="match status" value="1"/>
</dbReference>
<dbReference type="GO" id="GO:0030572">
    <property type="term" value="F:phosphatidyltransferase activity"/>
    <property type="evidence" value="ECO:0007669"/>
    <property type="project" value="UniProtKB-ARBA"/>
</dbReference>
<comment type="caution">
    <text evidence="2">The sequence shown here is derived from an EMBL/GenBank/DDBJ whole genome shotgun (WGS) entry which is preliminary data.</text>
</comment>
<evidence type="ECO:0000259" key="1">
    <source>
        <dbReference type="PROSITE" id="PS50035"/>
    </source>
</evidence>
<dbReference type="SUPFAM" id="SSF56024">
    <property type="entry name" value="Phospholipase D/nuclease"/>
    <property type="match status" value="1"/>
</dbReference>
<dbReference type="InterPro" id="IPR001736">
    <property type="entry name" value="PLipase_D/transphosphatidylase"/>
</dbReference>
<reference evidence="2 3" key="1">
    <citation type="journal article" date="2017" name="Int. J. Syst. Evol. Microbiol.">
        <title>Bacillus notoginsengisoli sp. nov., a novel bacterium isolated from the rhizosphere of Panax notoginseng.</title>
        <authorList>
            <person name="Zhang M.Y."/>
            <person name="Cheng J."/>
            <person name="Cai Y."/>
            <person name="Zhang T.Y."/>
            <person name="Wu Y.Y."/>
            <person name="Manikprabhu D."/>
            <person name="Li W.J."/>
            <person name="Zhang Y.X."/>
        </authorList>
    </citation>
    <scope>NUCLEOTIDE SEQUENCE [LARGE SCALE GENOMIC DNA]</scope>
    <source>
        <strain evidence="2 3">JCM 30743</strain>
    </source>
</reference>
<dbReference type="Gene3D" id="3.30.870.10">
    <property type="entry name" value="Endonuclease Chain A"/>
    <property type="match status" value="1"/>
</dbReference>
<dbReference type="Pfam" id="PF13091">
    <property type="entry name" value="PLDc_2"/>
    <property type="match status" value="1"/>
</dbReference>
<dbReference type="InterPro" id="IPR025202">
    <property type="entry name" value="PLD-like_dom"/>
</dbReference>
<keyword evidence="3" id="KW-1185">Reference proteome</keyword>
<gene>
    <name evidence="2" type="ORF">D1B31_14410</name>
</gene>
<dbReference type="Proteomes" id="UP000284416">
    <property type="component" value="Unassembled WGS sequence"/>
</dbReference>
<evidence type="ECO:0000313" key="2">
    <source>
        <dbReference type="EMBL" id="RHW37976.1"/>
    </source>
</evidence>
<name>A0A417YRP1_9BACI</name>
<evidence type="ECO:0000313" key="3">
    <source>
        <dbReference type="Proteomes" id="UP000284416"/>
    </source>
</evidence>
<sequence>MAKKGVNVLEYQGRDSIHAKTFIFDNRLSSIGEFNMDSRSTFLNTESMVVIDSVEFTECLEKEMNQYFKKSLKVAKDGSYIEDPNLKPGKVSWFKSFSITGLSYITGLFQYLL</sequence>
<dbReference type="AlphaFoldDB" id="A0A417YRP1"/>
<feature type="domain" description="PLD phosphodiesterase" evidence="1">
    <location>
        <begin position="13"/>
        <end position="40"/>
    </location>
</feature>
<dbReference type="EMBL" id="QWEG01000009">
    <property type="protein sequence ID" value="RHW37976.1"/>
    <property type="molecule type" value="Genomic_DNA"/>
</dbReference>
<protein>
    <recommendedName>
        <fullName evidence="1">PLD phosphodiesterase domain-containing protein</fullName>
    </recommendedName>
</protein>
<accession>A0A417YRP1</accession>
<dbReference type="PANTHER" id="PTHR21248:SF12">
    <property type="entry name" value="CARDIOLIPIN SYNTHASE C"/>
    <property type="match status" value="1"/>
</dbReference>
<organism evidence="2 3">
    <name type="scientific">Neobacillus notoginsengisoli</name>
    <dbReference type="NCBI Taxonomy" id="1578198"/>
    <lineage>
        <taxon>Bacteria</taxon>
        <taxon>Bacillati</taxon>
        <taxon>Bacillota</taxon>
        <taxon>Bacilli</taxon>
        <taxon>Bacillales</taxon>
        <taxon>Bacillaceae</taxon>
        <taxon>Neobacillus</taxon>
    </lineage>
</organism>
<proteinExistence type="predicted"/>